<sequence>MLKAVDCARKWKAKAKRRNERIYELVEEIEEHKALLAKHSEEKGDDGVSEEAGEKSGSLNVTVDEVMETNEVVVADAFMEVESTKDFKHIDGGDEEPHED</sequence>
<dbReference type="EMBL" id="DUZY01000001">
    <property type="protein sequence ID" value="DAD21110.1"/>
    <property type="molecule type" value="Genomic_DNA"/>
</dbReference>
<dbReference type="Proteomes" id="UP000607653">
    <property type="component" value="Unassembled WGS sequence"/>
</dbReference>
<comment type="caution">
    <text evidence="2">The sequence shown here is derived from an EMBL/GenBank/DDBJ whole genome shotgun (WGS) entry which is preliminary data.</text>
</comment>
<name>A0A822XL58_NELNU</name>
<protein>
    <submittedName>
        <fullName evidence="2">Uncharacterized protein</fullName>
    </submittedName>
</protein>
<evidence type="ECO:0000313" key="3">
    <source>
        <dbReference type="Proteomes" id="UP000607653"/>
    </source>
</evidence>
<feature type="region of interest" description="Disordered" evidence="1">
    <location>
        <begin position="37"/>
        <end position="62"/>
    </location>
</feature>
<reference evidence="2 3" key="1">
    <citation type="journal article" date="2020" name="Mol. Biol. Evol.">
        <title>Distinct Expression and Methylation Patterns for Genes with Different Fates following a Single Whole-Genome Duplication in Flowering Plants.</title>
        <authorList>
            <person name="Shi T."/>
            <person name="Rahmani R.S."/>
            <person name="Gugger P.F."/>
            <person name="Wang M."/>
            <person name="Li H."/>
            <person name="Zhang Y."/>
            <person name="Li Z."/>
            <person name="Wang Q."/>
            <person name="Van de Peer Y."/>
            <person name="Marchal K."/>
            <person name="Chen J."/>
        </authorList>
    </citation>
    <scope>NUCLEOTIDE SEQUENCE [LARGE SCALE GENOMIC DNA]</scope>
    <source>
        <tissue evidence="2">Leaf</tissue>
    </source>
</reference>
<organism evidence="2 3">
    <name type="scientific">Nelumbo nucifera</name>
    <name type="common">Sacred lotus</name>
    <dbReference type="NCBI Taxonomy" id="4432"/>
    <lineage>
        <taxon>Eukaryota</taxon>
        <taxon>Viridiplantae</taxon>
        <taxon>Streptophyta</taxon>
        <taxon>Embryophyta</taxon>
        <taxon>Tracheophyta</taxon>
        <taxon>Spermatophyta</taxon>
        <taxon>Magnoliopsida</taxon>
        <taxon>Proteales</taxon>
        <taxon>Nelumbonaceae</taxon>
        <taxon>Nelumbo</taxon>
    </lineage>
</organism>
<proteinExistence type="predicted"/>
<gene>
    <name evidence="2" type="ORF">HUJ06_022573</name>
</gene>
<dbReference type="AlphaFoldDB" id="A0A822XL58"/>
<evidence type="ECO:0000313" key="2">
    <source>
        <dbReference type="EMBL" id="DAD21110.1"/>
    </source>
</evidence>
<keyword evidence="3" id="KW-1185">Reference proteome</keyword>
<evidence type="ECO:0000256" key="1">
    <source>
        <dbReference type="SAM" id="MobiDB-lite"/>
    </source>
</evidence>
<feature type="compositionally biased region" description="Basic and acidic residues" evidence="1">
    <location>
        <begin position="37"/>
        <end position="46"/>
    </location>
</feature>
<accession>A0A822XL58</accession>